<reference evidence="2 3" key="1">
    <citation type="journal article" date="2015" name="Fungal Genet. Biol.">
        <title>Evolution of novel wood decay mechanisms in Agaricales revealed by the genome sequences of Fistulina hepatica and Cylindrobasidium torrendii.</title>
        <authorList>
            <person name="Floudas D."/>
            <person name="Held B.W."/>
            <person name="Riley R."/>
            <person name="Nagy L.G."/>
            <person name="Koehler G."/>
            <person name="Ransdell A.S."/>
            <person name="Younus H."/>
            <person name="Chow J."/>
            <person name="Chiniquy J."/>
            <person name="Lipzen A."/>
            <person name="Tritt A."/>
            <person name="Sun H."/>
            <person name="Haridas S."/>
            <person name="LaButti K."/>
            <person name="Ohm R.A."/>
            <person name="Kues U."/>
            <person name="Blanchette R.A."/>
            <person name="Grigoriev I.V."/>
            <person name="Minto R.E."/>
            <person name="Hibbett D.S."/>
        </authorList>
    </citation>
    <scope>NUCLEOTIDE SEQUENCE [LARGE SCALE GENOMIC DNA]</scope>
    <source>
        <strain evidence="2 3">ATCC 64428</strain>
    </source>
</reference>
<dbReference type="OrthoDB" id="3219396at2759"/>
<organism evidence="2 3">
    <name type="scientific">Fistulina hepatica ATCC 64428</name>
    <dbReference type="NCBI Taxonomy" id="1128425"/>
    <lineage>
        <taxon>Eukaryota</taxon>
        <taxon>Fungi</taxon>
        <taxon>Dikarya</taxon>
        <taxon>Basidiomycota</taxon>
        <taxon>Agaricomycotina</taxon>
        <taxon>Agaricomycetes</taxon>
        <taxon>Agaricomycetidae</taxon>
        <taxon>Agaricales</taxon>
        <taxon>Fistulinaceae</taxon>
        <taxon>Fistulina</taxon>
    </lineage>
</organism>
<dbReference type="Proteomes" id="UP000054144">
    <property type="component" value="Unassembled WGS sequence"/>
</dbReference>
<evidence type="ECO:0000313" key="3">
    <source>
        <dbReference type="Proteomes" id="UP000054144"/>
    </source>
</evidence>
<dbReference type="InterPro" id="IPR036047">
    <property type="entry name" value="F-box-like_dom_sf"/>
</dbReference>
<sequence length="610" mass="68055">MEFMPGFYCSGASPTERLVFSALAPSVFLLNLSVHLSVKDLLALRRTCKKFYHLTFQPEIWERFIRSRWARHLTYPIIPPSSSSRNVLLRSARHSGTEVERLLSSAITLSENTRNGFSQVFGRSHFSVQSKQTIFEVKLIAGGKYMFLSVGSRASYGILCYAMDYPHGSRLIAEMPTKTRAFHITAEYQTHDRVPCISLVYSMRHYVDDKISPTLVEDLAKLAPDADTGSELPIRYTVMVHKIPLLSLSDSERCDVSEGAYNHLDVSKKPVFDLILEIQLSNAIYGGFTLSHFSPVSPPYLGFIKRPNTIYIVNLVTGQLHLANCESHPFSSRLHKSLVHAVYLLPEQSHILALRSFNDVVHDRKLMIELLPLEYHWDSRPTILHSVLQVDVIPSSVVISGGPSYFQELFPFTPCPPRFSPLNIAVIGRQSEECSQTSLSTFLITPVQMNGLFIYELTRKNGISESEGCISPARTVSITAGDVRSHAIGGEHFHLVYCSLADDRRAISATTTAFFIRARLPSATERGLGATAISYLLGRPLARLVWTSDVAPVFLPPDILSACKKGVASVTWDDSVARLCIATCTDVYVLNFSKNSRVPRLPEDPLQVFA</sequence>
<dbReference type="SUPFAM" id="SSF81383">
    <property type="entry name" value="F-box domain"/>
    <property type="match status" value="1"/>
</dbReference>
<protein>
    <recommendedName>
        <fullName evidence="1">F-box domain-containing protein</fullName>
    </recommendedName>
</protein>
<evidence type="ECO:0000313" key="2">
    <source>
        <dbReference type="EMBL" id="KIY44313.1"/>
    </source>
</evidence>
<dbReference type="Pfam" id="PF12937">
    <property type="entry name" value="F-box-like"/>
    <property type="match status" value="1"/>
</dbReference>
<dbReference type="EMBL" id="KN882092">
    <property type="protein sequence ID" value="KIY44313.1"/>
    <property type="molecule type" value="Genomic_DNA"/>
</dbReference>
<dbReference type="InterPro" id="IPR001810">
    <property type="entry name" value="F-box_dom"/>
</dbReference>
<accession>A0A0D7A0K8</accession>
<keyword evidence="3" id="KW-1185">Reference proteome</keyword>
<gene>
    <name evidence="2" type="ORF">FISHEDRAFT_77516</name>
</gene>
<dbReference type="Gene3D" id="1.20.1280.50">
    <property type="match status" value="1"/>
</dbReference>
<evidence type="ECO:0000259" key="1">
    <source>
        <dbReference type="Pfam" id="PF12937"/>
    </source>
</evidence>
<feature type="domain" description="F-box" evidence="1">
    <location>
        <begin position="33"/>
        <end position="65"/>
    </location>
</feature>
<dbReference type="AlphaFoldDB" id="A0A0D7A0K8"/>
<name>A0A0D7A0K8_9AGAR</name>
<proteinExistence type="predicted"/>